<accession>D8RQQ5</accession>
<dbReference type="KEGG" id="smo:SELMODRAFT_413579"/>
<organism evidence="3">
    <name type="scientific">Selaginella moellendorffii</name>
    <name type="common">Spikemoss</name>
    <dbReference type="NCBI Taxonomy" id="88036"/>
    <lineage>
        <taxon>Eukaryota</taxon>
        <taxon>Viridiplantae</taxon>
        <taxon>Streptophyta</taxon>
        <taxon>Embryophyta</taxon>
        <taxon>Tracheophyta</taxon>
        <taxon>Lycopodiopsida</taxon>
        <taxon>Selaginellales</taxon>
        <taxon>Selaginellaceae</taxon>
        <taxon>Selaginella</taxon>
    </lineage>
</organism>
<feature type="compositionally biased region" description="Basic and acidic residues" evidence="1">
    <location>
        <begin position="181"/>
        <end position="191"/>
    </location>
</feature>
<dbReference type="AlphaFoldDB" id="D8RQQ5"/>
<dbReference type="HOGENOM" id="CLU_708628_0_0_1"/>
<sequence length="390" mass="42354">MSWGSCEFDHPASLETLDWSMDAELKQELVKDLEAFVGAQDYYKRIGKAWKRSYLVHGRQASGKEQLVHSQQARLRCLRSRHWLGGEQSTTQGDLGENQEGVHGIDSQSAMKVKMAERERWAVGSGREDLRVRVGRSQAGHCLPGCRGWIGGHGHQRLPDAQVDSEAPLERGGSQATGRDQGADDDRKEEVDVGGGASQEQENENVAGLSIPLCNTTATTICTTHNHPSDQQHFRAHIWPVFWWSSSVVQGLLHTIVYFRAGIESSSSKEHVLRRLVWRRNSSEHIWDGGGDFWRRRSSSKHAQCCIWGGSVGGGGVPGGGASEVLTLLQLGQALQRDHGQLGRKVQRAHLGMAAAIFGGGGAPASTPSAAFGAAASAAEVSPEEARAKF</sequence>
<name>D8RQQ5_SELML</name>
<reference evidence="2 3" key="1">
    <citation type="journal article" date="2011" name="Science">
        <title>The Selaginella genome identifies genetic changes associated with the evolution of vascular plants.</title>
        <authorList>
            <person name="Banks J.A."/>
            <person name="Nishiyama T."/>
            <person name="Hasebe M."/>
            <person name="Bowman J.L."/>
            <person name="Gribskov M."/>
            <person name="dePamphilis C."/>
            <person name="Albert V.A."/>
            <person name="Aono N."/>
            <person name="Aoyama T."/>
            <person name="Ambrose B.A."/>
            <person name="Ashton N.W."/>
            <person name="Axtell M.J."/>
            <person name="Barker E."/>
            <person name="Barker M.S."/>
            <person name="Bennetzen J.L."/>
            <person name="Bonawitz N.D."/>
            <person name="Chapple C."/>
            <person name="Cheng C."/>
            <person name="Correa L.G."/>
            <person name="Dacre M."/>
            <person name="DeBarry J."/>
            <person name="Dreyer I."/>
            <person name="Elias M."/>
            <person name="Engstrom E.M."/>
            <person name="Estelle M."/>
            <person name="Feng L."/>
            <person name="Finet C."/>
            <person name="Floyd S.K."/>
            <person name="Frommer W.B."/>
            <person name="Fujita T."/>
            <person name="Gramzow L."/>
            <person name="Gutensohn M."/>
            <person name="Harholt J."/>
            <person name="Hattori M."/>
            <person name="Heyl A."/>
            <person name="Hirai T."/>
            <person name="Hiwatashi Y."/>
            <person name="Ishikawa M."/>
            <person name="Iwata M."/>
            <person name="Karol K.G."/>
            <person name="Koehler B."/>
            <person name="Kolukisaoglu U."/>
            <person name="Kubo M."/>
            <person name="Kurata T."/>
            <person name="Lalonde S."/>
            <person name="Li K."/>
            <person name="Li Y."/>
            <person name="Litt A."/>
            <person name="Lyons E."/>
            <person name="Manning G."/>
            <person name="Maruyama T."/>
            <person name="Michael T.P."/>
            <person name="Mikami K."/>
            <person name="Miyazaki S."/>
            <person name="Morinaga S."/>
            <person name="Murata T."/>
            <person name="Mueller-Roeber B."/>
            <person name="Nelson D.R."/>
            <person name="Obara M."/>
            <person name="Oguri Y."/>
            <person name="Olmstead R.G."/>
            <person name="Onodera N."/>
            <person name="Petersen B.L."/>
            <person name="Pils B."/>
            <person name="Prigge M."/>
            <person name="Rensing S.A."/>
            <person name="Riano-Pachon D.M."/>
            <person name="Roberts A.W."/>
            <person name="Sato Y."/>
            <person name="Scheller H.V."/>
            <person name="Schulz B."/>
            <person name="Schulz C."/>
            <person name="Shakirov E.V."/>
            <person name="Shibagaki N."/>
            <person name="Shinohara N."/>
            <person name="Shippen D.E."/>
            <person name="Soerensen I."/>
            <person name="Sotooka R."/>
            <person name="Sugimoto N."/>
            <person name="Sugita M."/>
            <person name="Sumikawa N."/>
            <person name="Tanurdzic M."/>
            <person name="Theissen G."/>
            <person name="Ulvskov P."/>
            <person name="Wakazuki S."/>
            <person name="Weng J.K."/>
            <person name="Willats W.W."/>
            <person name="Wipf D."/>
            <person name="Wolf P.G."/>
            <person name="Yang L."/>
            <person name="Zimmer A.D."/>
            <person name="Zhu Q."/>
            <person name="Mitros T."/>
            <person name="Hellsten U."/>
            <person name="Loque D."/>
            <person name="Otillar R."/>
            <person name="Salamov A."/>
            <person name="Schmutz J."/>
            <person name="Shapiro H."/>
            <person name="Lindquist E."/>
            <person name="Lucas S."/>
            <person name="Rokhsar D."/>
            <person name="Grigoriev I.V."/>
        </authorList>
    </citation>
    <scope>NUCLEOTIDE SEQUENCE [LARGE SCALE GENOMIC DNA]</scope>
</reference>
<evidence type="ECO:0000313" key="2">
    <source>
        <dbReference type="EMBL" id="EFJ25497.1"/>
    </source>
</evidence>
<dbReference type="InParanoid" id="D8RQQ5"/>
<dbReference type="InterPro" id="IPR050747">
    <property type="entry name" value="Mitochondrial_chaperone_BCS1"/>
</dbReference>
<protein>
    <submittedName>
        <fullName evidence="2">Uncharacterized protein</fullName>
    </submittedName>
</protein>
<feature type="region of interest" description="Disordered" evidence="1">
    <location>
        <begin position="165"/>
        <end position="206"/>
    </location>
</feature>
<dbReference type="EMBL" id="GL377586">
    <property type="protein sequence ID" value="EFJ25497.1"/>
    <property type="molecule type" value="Genomic_DNA"/>
</dbReference>
<dbReference type="Proteomes" id="UP000001514">
    <property type="component" value="Unassembled WGS sequence"/>
</dbReference>
<evidence type="ECO:0000256" key="1">
    <source>
        <dbReference type="SAM" id="MobiDB-lite"/>
    </source>
</evidence>
<dbReference type="PANTHER" id="PTHR23070">
    <property type="entry name" value="BCS1 AAA-TYPE ATPASE"/>
    <property type="match status" value="1"/>
</dbReference>
<dbReference type="eggNOG" id="KOG0743">
    <property type="taxonomic scope" value="Eukaryota"/>
</dbReference>
<dbReference type="STRING" id="88036.D8RQQ5"/>
<evidence type="ECO:0000313" key="3">
    <source>
        <dbReference type="Proteomes" id="UP000001514"/>
    </source>
</evidence>
<gene>
    <name evidence="2" type="ORF">SELMODRAFT_413579</name>
</gene>
<feature type="region of interest" description="Disordered" evidence="1">
    <location>
        <begin position="87"/>
        <end position="110"/>
    </location>
</feature>
<dbReference type="Gramene" id="EFJ25497">
    <property type="protein sequence ID" value="EFJ25497"/>
    <property type="gene ID" value="SELMODRAFT_413579"/>
</dbReference>
<keyword evidence="3" id="KW-1185">Reference proteome</keyword>
<proteinExistence type="predicted"/>